<feature type="compositionally biased region" description="Basic and acidic residues" evidence="1">
    <location>
        <begin position="285"/>
        <end position="301"/>
    </location>
</feature>
<protein>
    <submittedName>
        <fullName evidence="3">Uncharacterized protein</fullName>
    </submittedName>
</protein>
<evidence type="ECO:0000256" key="1">
    <source>
        <dbReference type="SAM" id="MobiDB-lite"/>
    </source>
</evidence>
<keyword evidence="2" id="KW-0812">Transmembrane</keyword>
<feature type="compositionally biased region" description="Basic and acidic residues" evidence="1">
    <location>
        <begin position="1"/>
        <end position="36"/>
    </location>
</feature>
<dbReference type="AlphaFoldDB" id="A0A4D4LV46"/>
<comment type="caution">
    <text evidence="3">The sequence shown here is derived from an EMBL/GenBank/DDBJ whole genome shotgun (WGS) entry which is preliminary data.</text>
</comment>
<evidence type="ECO:0000256" key="2">
    <source>
        <dbReference type="SAM" id="Phobius"/>
    </source>
</evidence>
<dbReference type="Proteomes" id="UP000302139">
    <property type="component" value="Unassembled WGS sequence"/>
</dbReference>
<feature type="compositionally biased region" description="Low complexity" evidence="1">
    <location>
        <begin position="142"/>
        <end position="171"/>
    </location>
</feature>
<feature type="compositionally biased region" description="Pro residues" evidence="1">
    <location>
        <begin position="237"/>
        <end position="246"/>
    </location>
</feature>
<feature type="region of interest" description="Disordered" evidence="1">
    <location>
        <begin position="1"/>
        <end position="90"/>
    </location>
</feature>
<keyword evidence="2" id="KW-1133">Transmembrane helix</keyword>
<keyword evidence="2" id="KW-0472">Membrane</keyword>
<evidence type="ECO:0000313" key="3">
    <source>
        <dbReference type="EMBL" id="GDY63246.1"/>
    </source>
</evidence>
<dbReference type="EMBL" id="BJHX01000001">
    <property type="protein sequence ID" value="GDY63246.1"/>
    <property type="molecule type" value="Genomic_DNA"/>
</dbReference>
<feature type="compositionally biased region" description="Low complexity" evidence="1">
    <location>
        <begin position="179"/>
        <end position="193"/>
    </location>
</feature>
<feature type="transmembrane region" description="Helical" evidence="2">
    <location>
        <begin position="112"/>
        <end position="132"/>
    </location>
</feature>
<sequence length="301" mass="30068">MTDTAATEKKAPREAAGADREPPARDAAGTDREPPARDATAATATPEGAAPHADARGIGTGTVAHRAADGRAGSGPAIPGTAAPAPESVQVTSGPVWFRPIGRHRKPRPRKVLFAVGGLALAAGALSFVRLAPESVGGGPGTAEAAPPVEATGDPAASAAAVVGATPSGRSGSPGGRGATAATGGASATPTSPVGSGHAATSPSGVALLPAAPAASRRRRGSGAPPRPVPLDRTRRPPTPRLSPRPRPPRRPRPVPPRVPAPTRHTRPACACRSSDCASTGRPRPSVEPRRSDRHDPEHPL</sequence>
<evidence type="ECO:0000313" key="4">
    <source>
        <dbReference type="Proteomes" id="UP000302139"/>
    </source>
</evidence>
<name>A0A4D4LV46_STRAX</name>
<feature type="compositionally biased region" description="Low complexity" evidence="1">
    <location>
        <begin position="37"/>
        <end position="52"/>
    </location>
</feature>
<proteinExistence type="predicted"/>
<accession>A0A4D4LV46</accession>
<feature type="compositionally biased region" description="Low complexity" evidence="1">
    <location>
        <begin position="74"/>
        <end position="86"/>
    </location>
</feature>
<feature type="region of interest" description="Disordered" evidence="1">
    <location>
        <begin position="133"/>
        <end position="301"/>
    </location>
</feature>
<gene>
    <name evidence="3" type="ORF">SAV14893_026390</name>
</gene>
<reference evidence="3 4" key="1">
    <citation type="submission" date="2019-04" db="EMBL/GenBank/DDBJ databases">
        <title>Draft genome sequences of Streptomyces avermitilis NBRC 14893.</title>
        <authorList>
            <person name="Komaki H."/>
            <person name="Tamura T."/>
            <person name="Hosoyama A."/>
        </authorList>
    </citation>
    <scope>NUCLEOTIDE SEQUENCE [LARGE SCALE GENOMIC DNA]</scope>
    <source>
        <strain evidence="3 4">NBRC 14893</strain>
    </source>
</reference>
<organism evidence="3 4">
    <name type="scientific">Streptomyces avermitilis</name>
    <dbReference type="NCBI Taxonomy" id="33903"/>
    <lineage>
        <taxon>Bacteria</taxon>
        <taxon>Bacillati</taxon>
        <taxon>Actinomycetota</taxon>
        <taxon>Actinomycetes</taxon>
        <taxon>Kitasatosporales</taxon>
        <taxon>Streptomycetaceae</taxon>
        <taxon>Streptomyces</taxon>
    </lineage>
</organism>
<feature type="compositionally biased region" description="Low complexity" evidence="1">
    <location>
        <begin position="202"/>
        <end position="215"/>
    </location>
</feature>